<evidence type="ECO:0000256" key="3">
    <source>
        <dbReference type="ARBA" id="ARBA00022490"/>
    </source>
</evidence>
<dbReference type="HAMAP" id="MF_00100_B">
    <property type="entry name" value="IF_2_B"/>
    <property type="match status" value="1"/>
</dbReference>
<dbReference type="InterPro" id="IPR036925">
    <property type="entry name" value="TIF_IF2_dom3_sf"/>
</dbReference>
<dbReference type="SUPFAM" id="SSF52156">
    <property type="entry name" value="Initiation factor IF2/eIF5b, domain 3"/>
    <property type="match status" value="1"/>
</dbReference>
<dbReference type="FunFam" id="2.40.30.10:FF:000008">
    <property type="entry name" value="Translation initiation factor IF-2"/>
    <property type="match status" value="1"/>
</dbReference>
<dbReference type="GO" id="GO:0003743">
    <property type="term" value="F:translation initiation factor activity"/>
    <property type="evidence" value="ECO:0007669"/>
    <property type="project" value="UniProtKB-UniRule"/>
</dbReference>
<comment type="caution">
    <text evidence="12">The sequence shown here is derived from an EMBL/GenBank/DDBJ whole genome shotgun (WGS) entry which is preliminary data.</text>
</comment>
<feature type="binding site" evidence="8">
    <location>
        <begin position="391"/>
        <end position="398"/>
    </location>
    <ligand>
        <name>GTP</name>
        <dbReference type="ChEBI" id="CHEBI:37565"/>
    </ligand>
</feature>
<dbReference type="NCBIfam" id="TIGR00231">
    <property type="entry name" value="small_GTP"/>
    <property type="match status" value="1"/>
</dbReference>
<dbReference type="CDD" id="cd03702">
    <property type="entry name" value="IF2_mtIF2_II"/>
    <property type="match status" value="1"/>
</dbReference>
<dbReference type="AlphaFoldDB" id="A0A9J6RHI3"/>
<comment type="function">
    <text evidence="8 9">One of the essential components for the initiation of protein synthesis. Protects formylmethionyl-tRNA from spontaneous hydrolysis and promotes its binding to the 30S ribosomal subunits. Also involved in the hydrolysis of GTP during the formation of the 70S ribosomal complex.</text>
</comment>
<dbReference type="InterPro" id="IPR013575">
    <property type="entry name" value="IF2_assoc_dom_bac"/>
</dbReference>
<feature type="compositionally biased region" description="Basic and acidic residues" evidence="10">
    <location>
        <begin position="159"/>
        <end position="169"/>
    </location>
</feature>
<sequence>MAEVTVSQLAEVVGAPVDRLLGQMKQAGLTHTQAEQIVSDDDKQTLLAFLKSSHGETVDAPKKITLKRKTLSTLKTSSSQGKKTVSVEVRKKRTYVKRDPQELLAEEQAKNAGSEKSEQELAAEKAAAEEAAAKAAAEAKAEAEKAAAAAKAAAPAEEILDKSKMDPEVLRQMAAAKRQEKEAKDRELQAAALAAKRAEEERQQAGAETAKKSEEKKAKPTRLHAEPDADKDERVSKKKGGPKAKELAVKKRGKNRGHNIRDIDMDGEGNMRGRRKQKILKLPEGAKQHGFSAPTEKKTIEVAIPEAILVSELAQKMHVKASEVIKKLMGMGVMATINQSLDQDTAQLVVEELGHIAKLVSGDEVEEALEIELGQQEGTMAPRAPVVTVMGHVDHGKTSLLDYIRKTGVAGGEAGGITQHIGAYHVETDHGMISFLDTPGHAAFTAMRARGAKSTDIVILVVAADDGVMPQTEEAIKHARAAEVPIIVAVNKIDKEAADLDRVKNELAAKDVIPEDWGGDVQFVPVSAHTGEGVDALLEAILLQAELLELQAATDIPGSGIVIESRLDKGRGSVASVLVQAGTLRQGDIVLAGHHYGRVRAMNDENGQPIKEAGPSIPVEILGLDGTPDAGDSFMVLENEKKAREVTLFRQAKDREDKLKRQQAAKLENMFANMGSDEVRTLNIVIKADVRGSLEAIQASLLDLGNEEVKVNIITGGVGGITETDVTLALTSNAVVFGFNVRADNKARQVVENEGIDLRYYSIIYDLIDDVKQALSGMLSPEMREEINGTAEVRDVFTSPKFGQIAGCMVIEGTLIRSNPIRVLRDDVVIYEGELESLRRFKDDVNEVRNGMECGIGVKNYTDVKPGDKIEVYEVKEYARTL</sequence>
<protein>
    <recommendedName>
        <fullName evidence="2 8">Translation initiation factor IF-2</fullName>
    </recommendedName>
</protein>
<feature type="binding site" evidence="8">
    <location>
        <begin position="437"/>
        <end position="441"/>
    </location>
    <ligand>
        <name>GTP</name>
        <dbReference type="ChEBI" id="CHEBI:37565"/>
    </ligand>
</feature>
<dbReference type="InterPro" id="IPR015760">
    <property type="entry name" value="TIF_IF2"/>
</dbReference>
<dbReference type="InterPro" id="IPR005225">
    <property type="entry name" value="Small_GTP-bd"/>
</dbReference>
<dbReference type="Gene3D" id="2.40.30.10">
    <property type="entry name" value="Translation factors"/>
    <property type="match status" value="2"/>
</dbReference>
<feature type="region of interest" description="G-domain" evidence="8">
    <location>
        <begin position="385"/>
        <end position="533"/>
    </location>
</feature>
<keyword evidence="4 8" id="KW-0396">Initiation factor</keyword>
<dbReference type="Pfam" id="PF04760">
    <property type="entry name" value="IF2_N"/>
    <property type="match status" value="2"/>
</dbReference>
<dbReference type="InterPro" id="IPR009061">
    <property type="entry name" value="DNA-bd_dom_put_sf"/>
</dbReference>
<dbReference type="PANTHER" id="PTHR43381">
    <property type="entry name" value="TRANSLATION INITIATION FACTOR IF-2-RELATED"/>
    <property type="match status" value="1"/>
</dbReference>
<evidence type="ECO:0000313" key="13">
    <source>
        <dbReference type="Proteomes" id="UP001069090"/>
    </source>
</evidence>
<comment type="similarity">
    <text evidence="1 8 9">Belongs to the TRAFAC class translation factor GTPase superfamily. Classic translation factor GTPase family. IF-2 subfamily.</text>
</comment>
<dbReference type="Pfam" id="PF08364">
    <property type="entry name" value="IF2_assoc"/>
    <property type="match status" value="1"/>
</dbReference>
<feature type="region of interest" description="Disordered" evidence="10">
    <location>
        <begin position="98"/>
        <end position="273"/>
    </location>
</feature>
<evidence type="ECO:0000256" key="7">
    <source>
        <dbReference type="ARBA" id="ARBA00023134"/>
    </source>
</evidence>
<comment type="subcellular location">
    <subcellularLocation>
        <location evidence="8">Cytoplasm</location>
    </subcellularLocation>
</comment>
<keyword evidence="7 8" id="KW-0342">GTP-binding</keyword>
<dbReference type="Pfam" id="PF22042">
    <property type="entry name" value="EF-G_D2"/>
    <property type="match status" value="1"/>
</dbReference>
<dbReference type="CDD" id="cd03692">
    <property type="entry name" value="mtIF2_IVc"/>
    <property type="match status" value="1"/>
</dbReference>
<keyword evidence="3 8" id="KW-0963">Cytoplasm</keyword>
<keyword evidence="6 8" id="KW-0648">Protein biosynthesis</keyword>
<feature type="compositionally biased region" description="Low complexity" evidence="10">
    <location>
        <begin position="146"/>
        <end position="157"/>
    </location>
</feature>
<dbReference type="GO" id="GO:0005525">
    <property type="term" value="F:GTP binding"/>
    <property type="evidence" value="ECO:0007669"/>
    <property type="project" value="UniProtKB-KW"/>
</dbReference>
<feature type="compositionally biased region" description="Basic and acidic residues" evidence="10">
    <location>
        <begin position="196"/>
        <end position="235"/>
    </location>
</feature>
<evidence type="ECO:0000256" key="4">
    <source>
        <dbReference type="ARBA" id="ARBA00022540"/>
    </source>
</evidence>
<feature type="compositionally biased region" description="Basic and acidic residues" evidence="10">
    <location>
        <begin position="177"/>
        <end position="188"/>
    </location>
</feature>
<dbReference type="Gene3D" id="3.40.50.300">
    <property type="entry name" value="P-loop containing nucleotide triphosphate hydrolases"/>
    <property type="match status" value="1"/>
</dbReference>
<dbReference type="PROSITE" id="PS51722">
    <property type="entry name" value="G_TR_2"/>
    <property type="match status" value="1"/>
</dbReference>
<evidence type="ECO:0000256" key="10">
    <source>
        <dbReference type="SAM" id="MobiDB-lite"/>
    </source>
</evidence>
<dbReference type="PANTHER" id="PTHR43381:SF5">
    <property type="entry name" value="TR-TYPE G DOMAIN-CONTAINING PROTEIN"/>
    <property type="match status" value="1"/>
</dbReference>
<evidence type="ECO:0000256" key="1">
    <source>
        <dbReference type="ARBA" id="ARBA00007733"/>
    </source>
</evidence>
<dbReference type="FunFam" id="2.40.30.10:FF:000007">
    <property type="entry name" value="Translation initiation factor IF-2"/>
    <property type="match status" value="1"/>
</dbReference>
<name>A0A9J6RHI3_9GAMM</name>
<dbReference type="InterPro" id="IPR044145">
    <property type="entry name" value="IF2_II"/>
</dbReference>
<dbReference type="SUPFAM" id="SSF50447">
    <property type="entry name" value="Translation proteins"/>
    <property type="match status" value="2"/>
</dbReference>
<evidence type="ECO:0000313" key="12">
    <source>
        <dbReference type="EMBL" id="MCZ0863663.1"/>
    </source>
</evidence>
<dbReference type="GO" id="GO:0003924">
    <property type="term" value="F:GTPase activity"/>
    <property type="evidence" value="ECO:0007669"/>
    <property type="project" value="UniProtKB-UniRule"/>
</dbReference>
<dbReference type="InterPro" id="IPR006847">
    <property type="entry name" value="IF2_N"/>
</dbReference>
<dbReference type="InterPro" id="IPR009000">
    <property type="entry name" value="Transl_B-barrel_sf"/>
</dbReference>
<dbReference type="Pfam" id="PF11987">
    <property type="entry name" value="IF-2"/>
    <property type="match status" value="1"/>
</dbReference>
<evidence type="ECO:0000256" key="6">
    <source>
        <dbReference type="ARBA" id="ARBA00022917"/>
    </source>
</evidence>
<dbReference type="FunFam" id="3.40.50.10050:FF:000001">
    <property type="entry name" value="Translation initiation factor IF-2"/>
    <property type="match status" value="1"/>
</dbReference>
<evidence type="ECO:0000256" key="2">
    <source>
        <dbReference type="ARBA" id="ARBA00020675"/>
    </source>
</evidence>
<dbReference type="PROSITE" id="PS01176">
    <property type="entry name" value="IF2"/>
    <property type="match status" value="1"/>
</dbReference>
<dbReference type="Proteomes" id="UP001069090">
    <property type="component" value="Unassembled WGS sequence"/>
</dbReference>
<feature type="compositionally biased region" description="Basic and acidic residues" evidence="10">
    <location>
        <begin position="98"/>
        <end position="145"/>
    </location>
</feature>
<dbReference type="Gene3D" id="3.40.50.10050">
    <property type="entry name" value="Translation initiation factor IF- 2, domain 3"/>
    <property type="match status" value="1"/>
</dbReference>
<dbReference type="FunFam" id="3.40.50.300:FF:000019">
    <property type="entry name" value="Translation initiation factor IF-2"/>
    <property type="match status" value="1"/>
</dbReference>
<accession>A0A9J6RHI3</accession>
<dbReference type="CDD" id="cd01887">
    <property type="entry name" value="IF2_eIF5B"/>
    <property type="match status" value="1"/>
</dbReference>
<feature type="domain" description="Tr-type G" evidence="11">
    <location>
        <begin position="382"/>
        <end position="551"/>
    </location>
</feature>
<evidence type="ECO:0000256" key="9">
    <source>
        <dbReference type="RuleBase" id="RU000644"/>
    </source>
</evidence>
<dbReference type="EMBL" id="JAPTGG010000001">
    <property type="protein sequence ID" value="MCZ0863663.1"/>
    <property type="molecule type" value="Genomic_DNA"/>
</dbReference>
<keyword evidence="13" id="KW-1185">Reference proteome</keyword>
<dbReference type="InterPro" id="IPR027417">
    <property type="entry name" value="P-loop_NTPase"/>
</dbReference>
<feature type="binding site" evidence="8">
    <location>
        <begin position="491"/>
        <end position="494"/>
    </location>
    <ligand>
        <name>GTP</name>
        <dbReference type="ChEBI" id="CHEBI:37565"/>
    </ligand>
</feature>
<dbReference type="GO" id="GO:0005829">
    <property type="term" value="C:cytosol"/>
    <property type="evidence" value="ECO:0007669"/>
    <property type="project" value="TreeGrafter"/>
</dbReference>
<evidence type="ECO:0000259" key="11">
    <source>
        <dbReference type="PROSITE" id="PS51722"/>
    </source>
</evidence>
<dbReference type="RefSeq" id="WP_258329813.1">
    <property type="nucleotide sequence ID" value="NZ_JAPTGG010000001.1"/>
</dbReference>
<dbReference type="InterPro" id="IPR023115">
    <property type="entry name" value="TIF_IF2_dom3"/>
</dbReference>
<dbReference type="InterPro" id="IPR053905">
    <property type="entry name" value="EF-G-like_DII"/>
</dbReference>
<proteinExistence type="inferred from homology"/>
<organism evidence="12 13">
    <name type="scientific">Dasania phycosphaerae</name>
    <dbReference type="NCBI Taxonomy" id="2950436"/>
    <lineage>
        <taxon>Bacteria</taxon>
        <taxon>Pseudomonadati</taxon>
        <taxon>Pseudomonadota</taxon>
        <taxon>Gammaproteobacteria</taxon>
        <taxon>Cellvibrionales</taxon>
        <taxon>Spongiibacteraceae</taxon>
        <taxon>Dasania</taxon>
    </lineage>
</organism>
<keyword evidence="5 8" id="KW-0547">Nucleotide-binding</keyword>
<dbReference type="InterPro" id="IPR000178">
    <property type="entry name" value="TF_IF2_bacterial-like"/>
</dbReference>
<dbReference type="SUPFAM" id="SSF46955">
    <property type="entry name" value="Putative DNA-binding domain"/>
    <property type="match status" value="1"/>
</dbReference>
<reference evidence="12 13" key="1">
    <citation type="submission" date="2022-12" db="EMBL/GenBank/DDBJ databases">
        <title>Dasania phycosphaerae sp. nov., isolated from particulate material of the south coast of Korea.</title>
        <authorList>
            <person name="Jiang Y."/>
        </authorList>
    </citation>
    <scope>NUCLEOTIDE SEQUENCE [LARGE SCALE GENOMIC DNA]</scope>
    <source>
        <strain evidence="12 13">GY-19</strain>
    </source>
</reference>
<gene>
    <name evidence="8 12" type="primary">infB</name>
    <name evidence="12" type="ORF">O0V09_00525</name>
</gene>
<dbReference type="Gene3D" id="3.30.56.50">
    <property type="entry name" value="Putative DNA-binding domain, N-terminal subdomain of bacterial translation initiation factor IF2"/>
    <property type="match status" value="1"/>
</dbReference>
<dbReference type="NCBIfam" id="TIGR00487">
    <property type="entry name" value="IF-2"/>
    <property type="match status" value="1"/>
</dbReference>
<dbReference type="SUPFAM" id="SSF52540">
    <property type="entry name" value="P-loop containing nucleoside triphosphate hydrolases"/>
    <property type="match status" value="1"/>
</dbReference>
<evidence type="ECO:0000256" key="8">
    <source>
        <dbReference type="HAMAP-Rule" id="MF_00100"/>
    </source>
</evidence>
<evidence type="ECO:0000256" key="5">
    <source>
        <dbReference type="ARBA" id="ARBA00022741"/>
    </source>
</evidence>
<dbReference type="Pfam" id="PF00009">
    <property type="entry name" value="GTP_EFTU"/>
    <property type="match status" value="1"/>
</dbReference>
<dbReference type="InterPro" id="IPR000795">
    <property type="entry name" value="T_Tr_GTP-bd_dom"/>
</dbReference>